<keyword evidence="3" id="KW-1185">Reference proteome</keyword>
<reference evidence="2" key="1">
    <citation type="submission" date="2022-06" db="EMBL/GenBank/DDBJ databases">
        <title>Draft genome sequence of Burkholderia glumae strain GR20004 isolated from rice panicle showing bacterial panicle blight.</title>
        <authorList>
            <person name="Choi S.Y."/>
            <person name="Lee Y.H."/>
        </authorList>
    </citation>
    <scope>NUCLEOTIDE SEQUENCE</scope>
    <source>
        <strain evidence="2">GR20004</strain>
    </source>
</reference>
<organism evidence="2 3">
    <name type="scientific">Burkholderia glumae</name>
    <name type="common">Pseudomonas glumae</name>
    <dbReference type="NCBI Taxonomy" id="337"/>
    <lineage>
        <taxon>Bacteria</taxon>
        <taxon>Pseudomonadati</taxon>
        <taxon>Pseudomonadota</taxon>
        <taxon>Betaproteobacteria</taxon>
        <taxon>Burkholderiales</taxon>
        <taxon>Burkholderiaceae</taxon>
        <taxon>Burkholderia</taxon>
    </lineage>
</organism>
<dbReference type="GeneID" id="93068688"/>
<proteinExistence type="predicted"/>
<dbReference type="RefSeq" id="WP_017433237.1">
    <property type="nucleotide sequence ID" value="NZ_CP021075.1"/>
</dbReference>
<dbReference type="InterPro" id="IPR000847">
    <property type="entry name" value="LysR_HTH_N"/>
</dbReference>
<sequence length="36" mass="3894">MKIADIDAFAVMIRCQPLSQAAHELGVTQPAIARRA</sequence>
<dbReference type="Proteomes" id="UP001056386">
    <property type="component" value="Chromosome 2"/>
</dbReference>
<protein>
    <submittedName>
        <fullName evidence="2">LysR family transcriptional regulator</fullName>
    </submittedName>
</protein>
<gene>
    <name evidence="2" type="ORF">NFI99_09265</name>
</gene>
<evidence type="ECO:0000313" key="2">
    <source>
        <dbReference type="EMBL" id="USS42395.1"/>
    </source>
</evidence>
<dbReference type="EMBL" id="CP099583">
    <property type="protein sequence ID" value="USS42395.1"/>
    <property type="molecule type" value="Genomic_DNA"/>
</dbReference>
<feature type="domain" description="HTH lysR-type" evidence="1">
    <location>
        <begin position="1"/>
        <end position="36"/>
    </location>
</feature>
<dbReference type="PROSITE" id="PS50931">
    <property type="entry name" value="HTH_LYSR"/>
    <property type="match status" value="1"/>
</dbReference>
<evidence type="ECO:0000259" key="1">
    <source>
        <dbReference type="PROSITE" id="PS50931"/>
    </source>
</evidence>
<accession>A0ABY5B5U8</accession>
<dbReference type="InterPro" id="IPR036388">
    <property type="entry name" value="WH-like_DNA-bd_sf"/>
</dbReference>
<name>A0ABY5B5U8_BURGL</name>
<dbReference type="Gene3D" id="1.10.10.10">
    <property type="entry name" value="Winged helix-like DNA-binding domain superfamily/Winged helix DNA-binding domain"/>
    <property type="match status" value="1"/>
</dbReference>
<evidence type="ECO:0000313" key="3">
    <source>
        <dbReference type="Proteomes" id="UP001056386"/>
    </source>
</evidence>